<evidence type="ECO:0000256" key="2">
    <source>
        <dbReference type="SAM" id="MobiDB-lite"/>
    </source>
</evidence>
<protein>
    <submittedName>
        <fullName evidence="4">LCP family protein</fullName>
    </submittedName>
</protein>
<feature type="region of interest" description="Disordered" evidence="2">
    <location>
        <begin position="1"/>
        <end position="22"/>
    </location>
</feature>
<reference evidence="4 5" key="1">
    <citation type="journal article" date="2021" name="Sci. Rep.">
        <title>The distribution of antibiotic resistance genes in chicken gut microbiota commensals.</title>
        <authorList>
            <person name="Juricova H."/>
            <person name="Matiasovicova J."/>
            <person name="Kubasova T."/>
            <person name="Cejkova D."/>
            <person name="Rychlik I."/>
        </authorList>
    </citation>
    <scope>NUCLEOTIDE SEQUENCE [LARGE SCALE GENOMIC DNA]</scope>
    <source>
        <strain evidence="4 5">An794</strain>
    </source>
</reference>
<dbReference type="PANTHER" id="PTHR33392">
    <property type="entry name" value="POLYISOPRENYL-TEICHOIC ACID--PEPTIDOGLYCAN TEICHOIC ACID TRANSFERASE TAGU"/>
    <property type="match status" value="1"/>
</dbReference>
<evidence type="ECO:0000313" key="4">
    <source>
        <dbReference type="EMBL" id="MBM6774912.1"/>
    </source>
</evidence>
<feature type="compositionally biased region" description="Low complexity" evidence="2">
    <location>
        <begin position="301"/>
        <end position="312"/>
    </location>
</feature>
<sequence length="320" mass="33535">MGVDEADRADLEEALVKPEESEPVADSSAFYALVIGSDAREGDTASRSDVIILARVDPANATVTLVSIPRDTMITSSGSVEKINAAYNYGPASAVRAVSEFAGVDIAHYVEVDFEGLESVVDALGGVTVDIPEDIPAGNGGASFSAGEQTLTGAEALAYARERYSVSGGDFSRAQAQRQILSAIVQKVLAASPTDMPRLISQLAQSISTDLSVPDIISYALELQGSGHGLSIYSCITPSYTLSQDGVSYVATMYEEWRQMMQLVDAGLDPNDISAEVPQQQAEDERLGSASNAAGPRDYEALAADAGLTTADVPEPESAE</sequence>
<dbReference type="EMBL" id="JACSNQ010000008">
    <property type="protein sequence ID" value="MBM6774912.1"/>
    <property type="molecule type" value="Genomic_DNA"/>
</dbReference>
<accession>A0ABS2F2Z3</accession>
<gene>
    <name evidence="4" type="ORF">H9X80_05080</name>
</gene>
<dbReference type="NCBIfam" id="TIGR00350">
    <property type="entry name" value="lytR_cpsA_psr"/>
    <property type="match status" value="1"/>
</dbReference>
<keyword evidence="5" id="KW-1185">Reference proteome</keyword>
<dbReference type="Gene3D" id="3.40.630.190">
    <property type="entry name" value="LCP protein"/>
    <property type="match status" value="1"/>
</dbReference>
<dbReference type="InterPro" id="IPR050922">
    <property type="entry name" value="LytR/CpsA/Psr_CW_biosynth"/>
</dbReference>
<evidence type="ECO:0000259" key="3">
    <source>
        <dbReference type="Pfam" id="PF03816"/>
    </source>
</evidence>
<dbReference type="Pfam" id="PF03816">
    <property type="entry name" value="LytR_cpsA_psr"/>
    <property type="match status" value="1"/>
</dbReference>
<proteinExistence type="inferred from homology"/>
<feature type="region of interest" description="Disordered" evidence="2">
    <location>
        <begin position="271"/>
        <end position="320"/>
    </location>
</feature>
<dbReference type="InterPro" id="IPR004474">
    <property type="entry name" value="LytR_CpsA_psr"/>
</dbReference>
<feature type="compositionally biased region" description="Basic and acidic residues" evidence="2">
    <location>
        <begin position="1"/>
        <end position="20"/>
    </location>
</feature>
<evidence type="ECO:0000256" key="1">
    <source>
        <dbReference type="ARBA" id="ARBA00006068"/>
    </source>
</evidence>
<comment type="similarity">
    <text evidence="1">Belongs to the LytR/CpsA/Psr (LCP) family.</text>
</comment>
<evidence type="ECO:0000313" key="5">
    <source>
        <dbReference type="Proteomes" id="UP000712527"/>
    </source>
</evidence>
<organism evidence="4 5">
    <name type="scientific">Olsenella profusa</name>
    <dbReference type="NCBI Taxonomy" id="138595"/>
    <lineage>
        <taxon>Bacteria</taxon>
        <taxon>Bacillati</taxon>
        <taxon>Actinomycetota</taxon>
        <taxon>Coriobacteriia</taxon>
        <taxon>Coriobacteriales</taxon>
        <taxon>Atopobiaceae</taxon>
        <taxon>Olsenella</taxon>
    </lineage>
</organism>
<comment type="caution">
    <text evidence="4">The sequence shown here is derived from an EMBL/GenBank/DDBJ whole genome shotgun (WGS) entry which is preliminary data.</text>
</comment>
<name>A0ABS2F2Z3_9ACTN</name>
<feature type="domain" description="Cell envelope-related transcriptional attenuator" evidence="3">
    <location>
        <begin position="47"/>
        <end position="188"/>
    </location>
</feature>
<dbReference type="Proteomes" id="UP000712527">
    <property type="component" value="Unassembled WGS sequence"/>
</dbReference>
<dbReference type="PANTHER" id="PTHR33392:SF6">
    <property type="entry name" value="POLYISOPRENYL-TEICHOIC ACID--PEPTIDOGLYCAN TEICHOIC ACID TRANSFERASE TAGU"/>
    <property type="match status" value="1"/>
</dbReference>